<evidence type="ECO:0000259" key="2">
    <source>
        <dbReference type="Pfam" id="PF02518"/>
    </source>
</evidence>
<dbReference type="SUPFAM" id="SSF55874">
    <property type="entry name" value="ATPase domain of HSP90 chaperone/DNA topoisomerase II/histidine kinase"/>
    <property type="match status" value="1"/>
</dbReference>
<dbReference type="GO" id="GO:0004674">
    <property type="term" value="F:protein serine/threonine kinase activity"/>
    <property type="evidence" value="ECO:0007669"/>
    <property type="project" value="UniProtKB-KW"/>
</dbReference>
<dbReference type="PANTHER" id="PTHR35526:SF3">
    <property type="entry name" value="ANTI-SIGMA-F FACTOR RSBW"/>
    <property type="match status" value="1"/>
</dbReference>
<protein>
    <submittedName>
        <fullName evidence="3">ATPase</fullName>
    </submittedName>
</protein>
<dbReference type="Pfam" id="PF02518">
    <property type="entry name" value="HATPase_c"/>
    <property type="match status" value="1"/>
</dbReference>
<proteinExistence type="predicted"/>
<dbReference type="PANTHER" id="PTHR35526">
    <property type="entry name" value="ANTI-SIGMA-F FACTOR RSBW-RELATED"/>
    <property type="match status" value="1"/>
</dbReference>
<dbReference type="EMBL" id="BJMN01000023">
    <property type="protein sequence ID" value="GEB58187.1"/>
    <property type="molecule type" value="Genomic_DNA"/>
</dbReference>
<keyword evidence="4" id="KW-1185">Reference proteome</keyword>
<dbReference type="InterPro" id="IPR050267">
    <property type="entry name" value="Anti-sigma-factor_SerPK"/>
</dbReference>
<name>A0A4Y3RN71_9ACTN</name>
<keyword evidence="1" id="KW-0723">Serine/threonine-protein kinase</keyword>
<dbReference type="Proteomes" id="UP000315226">
    <property type="component" value="Unassembled WGS sequence"/>
</dbReference>
<organism evidence="3 4">
    <name type="scientific">Streptomyces gardneri</name>
    <dbReference type="NCBI Taxonomy" id="66892"/>
    <lineage>
        <taxon>Bacteria</taxon>
        <taxon>Bacillati</taxon>
        <taxon>Actinomycetota</taxon>
        <taxon>Actinomycetes</taxon>
        <taxon>Kitasatosporales</taxon>
        <taxon>Streptomycetaceae</taxon>
        <taxon>Streptomyces</taxon>
    </lineage>
</organism>
<evidence type="ECO:0000313" key="3">
    <source>
        <dbReference type="EMBL" id="GEB58187.1"/>
    </source>
</evidence>
<sequence length="141" mass="14664">MSVQVEAMPYRHVLVVPAMGSAVRIARETTELVLVECGVGLRHPSVGPALLIVAELVTNAVRHAAVSSPVITVTYARGPGAFAFAVHDRHPYQPALFGALGTAPGSGLAMVVEMTMELGGTAVVRADADGRGKAIWITLPV</sequence>
<accession>A0A4Y3RN71</accession>
<gene>
    <name evidence="3" type="ORF">SGA01_37920</name>
</gene>
<dbReference type="InterPro" id="IPR036890">
    <property type="entry name" value="HATPase_C_sf"/>
</dbReference>
<dbReference type="InterPro" id="IPR003594">
    <property type="entry name" value="HATPase_dom"/>
</dbReference>
<dbReference type="AlphaFoldDB" id="A0A4Y3RN71"/>
<comment type="caution">
    <text evidence="3">The sequence shown here is derived from an EMBL/GenBank/DDBJ whole genome shotgun (WGS) entry which is preliminary data.</text>
</comment>
<dbReference type="Gene3D" id="3.30.565.10">
    <property type="entry name" value="Histidine kinase-like ATPase, C-terminal domain"/>
    <property type="match status" value="1"/>
</dbReference>
<evidence type="ECO:0000256" key="1">
    <source>
        <dbReference type="ARBA" id="ARBA00022527"/>
    </source>
</evidence>
<dbReference type="RefSeq" id="WP_167534132.1">
    <property type="nucleotide sequence ID" value="NZ_BJMN01000023.1"/>
</dbReference>
<dbReference type="CDD" id="cd16936">
    <property type="entry name" value="HATPase_RsbW-like"/>
    <property type="match status" value="1"/>
</dbReference>
<keyword evidence="1" id="KW-0808">Transferase</keyword>
<evidence type="ECO:0000313" key="4">
    <source>
        <dbReference type="Proteomes" id="UP000315226"/>
    </source>
</evidence>
<feature type="domain" description="Histidine kinase/HSP90-like ATPase" evidence="2">
    <location>
        <begin position="51"/>
        <end position="140"/>
    </location>
</feature>
<reference evidence="3 4" key="1">
    <citation type="submission" date="2019-06" db="EMBL/GenBank/DDBJ databases">
        <title>Whole genome shotgun sequence of Streptomyces gardneri NBRC 12865.</title>
        <authorList>
            <person name="Hosoyama A."/>
            <person name="Uohara A."/>
            <person name="Ohji S."/>
            <person name="Ichikawa N."/>
        </authorList>
    </citation>
    <scope>NUCLEOTIDE SEQUENCE [LARGE SCALE GENOMIC DNA]</scope>
    <source>
        <strain evidence="3 4">NBRC 12865</strain>
    </source>
</reference>
<keyword evidence="1" id="KW-0418">Kinase</keyword>